<sequence length="202" mass="23080">MDTVEQSDVEVQELIRSDQMYVEKTHAIYADTSIAQAHSELVARESRGTDLMKWAIALHSTVKVQDHIRSGEAINRRNVTSPTFKTGGKPKLSTGLRNELVQWSKLLGRDYVDIDCHDGRTVNAFTRYLYTGDYDIAPEISSLGSDAARQHVCWRPKNPHWERLLQSKEYGFILHAKIFLFAVHYEVAELSNLSLRKLHQAL</sequence>
<organism evidence="1 2">
    <name type="scientific">Claviceps purpurea (strain 20.1)</name>
    <name type="common">Ergot fungus</name>
    <name type="synonym">Sphacelia segetum</name>
    <dbReference type="NCBI Taxonomy" id="1111077"/>
    <lineage>
        <taxon>Eukaryota</taxon>
        <taxon>Fungi</taxon>
        <taxon>Dikarya</taxon>
        <taxon>Ascomycota</taxon>
        <taxon>Pezizomycotina</taxon>
        <taxon>Sordariomycetes</taxon>
        <taxon>Hypocreomycetidae</taxon>
        <taxon>Hypocreales</taxon>
        <taxon>Clavicipitaceae</taxon>
        <taxon>Claviceps</taxon>
    </lineage>
</organism>
<evidence type="ECO:0000313" key="2">
    <source>
        <dbReference type="Proteomes" id="UP000016801"/>
    </source>
</evidence>
<dbReference type="OrthoDB" id="9997739at2759"/>
<dbReference type="VEuPathDB" id="FungiDB:CPUR_08706"/>
<dbReference type="EMBL" id="CAGA01000112">
    <property type="protein sequence ID" value="CCE34770.1"/>
    <property type="molecule type" value="Genomic_DNA"/>
</dbReference>
<gene>
    <name evidence="1" type="ORF">CPUR_08706</name>
</gene>
<accession>M1WDF4</accession>
<comment type="caution">
    <text evidence="1">The sequence shown here is derived from an EMBL/GenBank/DDBJ whole genome shotgun (WGS) entry which is preliminary data.</text>
</comment>
<dbReference type="AlphaFoldDB" id="M1WDF4"/>
<dbReference type="Proteomes" id="UP000016801">
    <property type="component" value="Unassembled WGS sequence"/>
</dbReference>
<proteinExistence type="predicted"/>
<reference evidence="1 2" key="1">
    <citation type="journal article" date="2013" name="PLoS Genet.">
        <title>Plant-symbiotic fungi as chemical engineers: Multi-genome analysis of the Clavicipitaceae reveals dynamics of alkaloid loci.</title>
        <authorList>
            <person name="Schardl C.L."/>
            <person name="Young C.A."/>
            <person name="Hesse U."/>
            <person name="Amyotte S.G."/>
            <person name="Andreeva K."/>
            <person name="Calie P.J."/>
            <person name="Fleetwood D.J."/>
            <person name="Haws D.C."/>
            <person name="Moore N."/>
            <person name="Oeser B."/>
            <person name="Panaccione D.G."/>
            <person name="Schweri K.K."/>
            <person name="Voisey C.R."/>
            <person name="Farman M.L."/>
            <person name="Jaromczyk J.W."/>
            <person name="Roe B.A."/>
            <person name="O'Sullivan D.M."/>
            <person name="Scott B."/>
            <person name="Tudzynski P."/>
            <person name="An Z."/>
            <person name="Arnaoudova E.G."/>
            <person name="Bullock C.T."/>
            <person name="Charlton N.D."/>
            <person name="Chen L."/>
            <person name="Cox M."/>
            <person name="Dinkins R.D."/>
            <person name="Florea S."/>
            <person name="Glenn A.E."/>
            <person name="Gordon A."/>
            <person name="Gueldener U."/>
            <person name="Harris D.R."/>
            <person name="Hollin W."/>
            <person name="Jaromczyk J."/>
            <person name="Johnson R.D."/>
            <person name="Khan A.K."/>
            <person name="Leistner E."/>
            <person name="Leuchtmann A."/>
            <person name="Li C."/>
            <person name="Liu J."/>
            <person name="Liu J."/>
            <person name="Liu M."/>
            <person name="Mace W."/>
            <person name="Machado C."/>
            <person name="Nagabhyru P."/>
            <person name="Pan J."/>
            <person name="Schmid J."/>
            <person name="Sugawara K."/>
            <person name="Steiner U."/>
            <person name="Takach J.E."/>
            <person name="Tanaka E."/>
            <person name="Webb J.S."/>
            <person name="Wilson E.V."/>
            <person name="Wiseman J.L."/>
            <person name="Yoshida R."/>
            <person name="Zeng Z."/>
        </authorList>
    </citation>
    <scope>NUCLEOTIDE SEQUENCE [LARGE SCALE GENOMIC DNA]</scope>
    <source>
        <strain evidence="1 2">20.1</strain>
    </source>
</reference>
<name>M1WDF4_CLAP2</name>
<protein>
    <submittedName>
        <fullName evidence="1">Uncharacterized protein</fullName>
    </submittedName>
</protein>
<dbReference type="HOGENOM" id="CLU_1354481_0_0_1"/>
<keyword evidence="2" id="KW-1185">Reference proteome</keyword>
<evidence type="ECO:0000313" key="1">
    <source>
        <dbReference type="EMBL" id="CCE34770.1"/>
    </source>
</evidence>